<dbReference type="SUPFAM" id="SSF117892">
    <property type="entry name" value="Band 7/SPFH domain"/>
    <property type="match status" value="1"/>
</dbReference>
<feature type="region of interest" description="Disordered" evidence="1">
    <location>
        <begin position="282"/>
        <end position="320"/>
    </location>
</feature>
<evidence type="ECO:0000313" key="4">
    <source>
        <dbReference type="Proteomes" id="UP001059773"/>
    </source>
</evidence>
<organism evidence="3 4">
    <name type="scientific">Oceanobacillus jeddahense</name>
    <dbReference type="NCBI Taxonomy" id="1462527"/>
    <lineage>
        <taxon>Bacteria</taxon>
        <taxon>Bacillati</taxon>
        <taxon>Bacillota</taxon>
        <taxon>Bacilli</taxon>
        <taxon>Bacillales</taxon>
        <taxon>Bacillaceae</taxon>
        <taxon>Oceanobacillus</taxon>
    </lineage>
</organism>
<evidence type="ECO:0000256" key="1">
    <source>
        <dbReference type="SAM" id="MobiDB-lite"/>
    </source>
</evidence>
<reference evidence="3" key="1">
    <citation type="submission" date="2022-07" db="EMBL/GenBank/DDBJ databases">
        <title>FELIX.</title>
        <authorList>
            <person name="Wan K.H."/>
            <person name="Park S."/>
            <person name="Lawrence Q."/>
            <person name="Eichenberger J.P."/>
            <person name="Booth B.W."/>
            <person name="Piaggio A.J."/>
            <person name="Chandler J.C."/>
            <person name="Franklin A.B."/>
            <person name="Celniker S.E."/>
        </authorList>
    </citation>
    <scope>NUCLEOTIDE SEQUENCE</scope>
    <source>
        <strain evidence="3">QA-1986 374</strain>
    </source>
</reference>
<dbReference type="Gene3D" id="3.30.479.30">
    <property type="entry name" value="Band 7 domain"/>
    <property type="match status" value="1"/>
</dbReference>
<feature type="compositionally biased region" description="Low complexity" evidence="1">
    <location>
        <begin position="282"/>
        <end position="317"/>
    </location>
</feature>
<dbReference type="InterPro" id="IPR033880">
    <property type="entry name" value="SPFH_YdjI"/>
</dbReference>
<dbReference type="PANTHER" id="PTHR37826">
    <property type="entry name" value="FLOTILLIN BAND_7_5 DOMAIN PROTEIN"/>
    <property type="match status" value="1"/>
</dbReference>
<proteinExistence type="predicted"/>
<protein>
    <submittedName>
        <fullName evidence="3">SPFH domain-containing protein</fullName>
    </submittedName>
</protein>
<dbReference type="RefSeq" id="WP_256710436.1">
    <property type="nucleotide sequence ID" value="NZ_CP101914.1"/>
</dbReference>
<accession>A0ABY5JZT3</accession>
<evidence type="ECO:0000313" key="3">
    <source>
        <dbReference type="EMBL" id="UUI05609.1"/>
    </source>
</evidence>
<gene>
    <name evidence="3" type="ORF">NP439_18125</name>
</gene>
<dbReference type="CDD" id="cd03408">
    <property type="entry name" value="SPFH_like_u1"/>
    <property type="match status" value="1"/>
</dbReference>
<dbReference type="PANTHER" id="PTHR37826:SF2">
    <property type="entry name" value="ZINC-RIBBON DOMAIN-CONTAINING PROTEIN"/>
    <property type="match status" value="1"/>
</dbReference>
<evidence type="ECO:0000259" key="2">
    <source>
        <dbReference type="Pfam" id="PF13421"/>
    </source>
</evidence>
<dbReference type="Proteomes" id="UP001059773">
    <property type="component" value="Chromosome"/>
</dbReference>
<name>A0ABY5JZT3_9BACI</name>
<feature type="domain" description="SPFH" evidence="2">
    <location>
        <begin position="27"/>
        <end position="231"/>
    </location>
</feature>
<dbReference type="InterPro" id="IPR036013">
    <property type="entry name" value="Band_7/SPFH_dom_sf"/>
</dbReference>
<dbReference type="EMBL" id="CP101914">
    <property type="protein sequence ID" value="UUI05609.1"/>
    <property type="molecule type" value="Genomic_DNA"/>
</dbReference>
<sequence length="348" mass="38907">MGFFRGQLANVIEWESFRDDMIFWKWNNSEVKKGSKLILRPGQDAIFFNQGKIEGVFKEEGEYEIESDIIPFLSTLKGFKFGFNSGMRVEVLFVNTKQFTVKWGTKNAINIPSPQLPGGIPIRANGTFQFTVKDYVKLIDNIAGVRDSFLVEDIRLRITAILDQLLMKWITREGKDMFNLQANSFEIGEGIKEDLDKQVNQDGFEINGFQIMSFNYPKEIQDMITKTASHGMIGNMGRYKDVAMTDAIASGKSDGGNSATDMAGMMMGMQMAKEMMNGTNDQNAANQQQQSNPNQQQNQSGQKQNQQHDNQQAASNNEGSGSIPNFCPNCGSKTQGMNFCGNCGHKLV</sequence>
<dbReference type="Pfam" id="PF13421">
    <property type="entry name" value="Band_7_1"/>
    <property type="match status" value="1"/>
</dbReference>
<keyword evidence="4" id="KW-1185">Reference proteome</keyword>